<dbReference type="PANTHER" id="PTHR43877">
    <property type="entry name" value="AMINOALKYLPHOSPHONATE N-ACETYLTRANSFERASE-RELATED-RELATED"/>
    <property type="match status" value="1"/>
</dbReference>
<keyword evidence="5" id="KW-1185">Reference proteome</keyword>
<dbReference type="CDD" id="cd04301">
    <property type="entry name" value="NAT_SF"/>
    <property type="match status" value="1"/>
</dbReference>
<accession>A0ABP5LXQ4</accession>
<comment type="caution">
    <text evidence="4">The sequence shown here is derived from an EMBL/GenBank/DDBJ whole genome shotgun (WGS) entry which is preliminary data.</text>
</comment>
<dbReference type="EMBL" id="BAAAQR010000015">
    <property type="protein sequence ID" value="GAA2154114.1"/>
    <property type="molecule type" value="Genomic_DNA"/>
</dbReference>
<dbReference type="InterPro" id="IPR050832">
    <property type="entry name" value="Bact_Acetyltransf"/>
</dbReference>
<dbReference type="InterPro" id="IPR000182">
    <property type="entry name" value="GNAT_dom"/>
</dbReference>
<proteinExistence type="predicted"/>
<dbReference type="Proteomes" id="UP001501771">
    <property type="component" value="Unassembled WGS sequence"/>
</dbReference>
<evidence type="ECO:0000313" key="5">
    <source>
        <dbReference type="Proteomes" id="UP001501771"/>
    </source>
</evidence>
<keyword evidence="2" id="KW-0012">Acyltransferase</keyword>
<dbReference type="SUPFAM" id="SSF55729">
    <property type="entry name" value="Acyl-CoA N-acyltransferases (Nat)"/>
    <property type="match status" value="1"/>
</dbReference>
<dbReference type="Pfam" id="PF13508">
    <property type="entry name" value="Acetyltransf_7"/>
    <property type="match status" value="1"/>
</dbReference>
<evidence type="ECO:0000259" key="3">
    <source>
        <dbReference type="PROSITE" id="PS51186"/>
    </source>
</evidence>
<dbReference type="Gene3D" id="3.40.630.30">
    <property type="match status" value="1"/>
</dbReference>
<protein>
    <submittedName>
        <fullName evidence="4">GNAT family N-acetyltransferase</fullName>
    </submittedName>
</protein>
<evidence type="ECO:0000256" key="2">
    <source>
        <dbReference type="ARBA" id="ARBA00023315"/>
    </source>
</evidence>
<evidence type="ECO:0000256" key="1">
    <source>
        <dbReference type="ARBA" id="ARBA00022679"/>
    </source>
</evidence>
<evidence type="ECO:0000313" key="4">
    <source>
        <dbReference type="EMBL" id="GAA2154114.1"/>
    </source>
</evidence>
<gene>
    <name evidence="4" type="ORF">GCM10009844_39470</name>
</gene>
<keyword evidence="1" id="KW-0808">Transferase</keyword>
<organism evidence="4 5">
    <name type="scientific">Nocardioides koreensis</name>
    <dbReference type="NCBI Taxonomy" id="433651"/>
    <lineage>
        <taxon>Bacteria</taxon>
        <taxon>Bacillati</taxon>
        <taxon>Actinomycetota</taxon>
        <taxon>Actinomycetes</taxon>
        <taxon>Propionibacteriales</taxon>
        <taxon>Nocardioidaceae</taxon>
        <taxon>Nocardioides</taxon>
    </lineage>
</organism>
<reference evidence="5" key="1">
    <citation type="journal article" date="2019" name="Int. J. Syst. Evol. Microbiol.">
        <title>The Global Catalogue of Microorganisms (GCM) 10K type strain sequencing project: providing services to taxonomists for standard genome sequencing and annotation.</title>
        <authorList>
            <consortium name="The Broad Institute Genomics Platform"/>
            <consortium name="The Broad Institute Genome Sequencing Center for Infectious Disease"/>
            <person name="Wu L."/>
            <person name="Ma J."/>
        </authorList>
    </citation>
    <scope>NUCLEOTIDE SEQUENCE [LARGE SCALE GENOMIC DNA]</scope>
    <source>
        <strain evidence="5">JCM 16022</strain>
    </source>
</reference>
<dbReference type="PROSITE" id="PS51186">
    <property type="entry name" value="GNAT"/>
    <property type="match status" value="1"/>
</dbReference>
<feature type="domain" description="N-acetyltransferase" evidence="3">
    <location>
        <begin position="12"/>
        <end position="179"/>
    </location>
</feature>
<dbReference type="InterPro" id="IPR016181">
    <property type="entry name" value="Acyl_CoA_acyltransferase"/>
</dbReference>
<sequence length="180" mass="19522">MSRPAPLTVPGVTIRPGRPSDLRHLAAVEDAGGPMFSDHFGPDLAPVLLSPAPSGLDRDLEPGFILVAVVGERVVGFAHVTDHEGHAHLEQLSVLPEHGRRGIGSALVRAAMEEARWSGYADMSLCTYRDVPWNGPFYARLGFVEVGHLAGYRQRLHDHEIALGLDADGVRVVMSRPLDR</sequence>
<name>A0ABP5LXQ4_9ACTN</name>